<dbReference type="Proteomes" id="UP000250796">
    <property type="component" value="Chromosome MESINF"/>
</dbReference>
<dbReference type="EMBL" id="LS974202">
    <property type="protein sequence ID" value="SSC11662.1"/>
    <property type="molecule type" value="Genomic_DNA"/>
</dbReference>
<evidence type="ECO:0000256" key="7">
    <source>
        <dbReference type="RuleBase" id="RU363032"/>
    </source>
</evidence>
<dbReference type="PANTHER" id="PTHR30193">
    <property type="entry name" value="ABC TRANSPORTER PERMEASE PROTEIN"/>
    <property type="match status" value="1"/>
</dbReference>
<feature type="transmembrane region" description="Helical" evidence="7">
    <location>
        <begin position="129"/>
        <end position="149"/>
    </location>
</feature>
<dbReference type="SUPFAM" id="SSF161098">
    <property type="entry name" value="MetI-like"/>
    <property type="match status" value="1"/>
</dbReference>
<reference evidence="9 10" key="1">
    <citation type="submission" date="2017-01" db="EMBL/GenBank/DDBJ databases">
        <authorList>
            <person name="Erauso G."/>
        </authorList>
    </citation>
    <scope>NUCLEOTIDE SEQUENCE [LARGE SCALE GENOMIC DNA]</scope>
    <source>
        <strain evidence="9">MESINF1</strain>
    </source>
</reference>
<organism evidence="9 10">
    <name type="scientific">Mesotoga infera</name>
    <dbReference type="NCBI Taxonomy" id="1236046"/>
    <lineage>
        <taxon>Bacteria</taxon>
        <taxon>Thermotogati</taxon>
        <taxon>Thermotogota</taxon>
        <taxon>Thermotogae</taxon>
        <taxon>Kosmotogales</taxon>
        <taxon>Kosmotogaceae</taxon>
        <taxon>Mesotoga</taxon>
    </lineage>
</organism>
<dbReference type="PROSITE" id="PS50928">
    <property type="entry name" value="ABC_TM1"/>
    <property type="match status" value="1"/>
</dbReference>
<comment type="similarity">
    <text evidence="7">Belongs to the binding-protein-dependent transport system permease family.</text>
</comment>
<dbReference type="AlphaFoldDB" id="A0A7Z7LCT6"/>
<sequence length="316" mass="35589">MIRFSTGRGFPLPLIYFQAVKEKMQRRFPNRVLPYILLSPSIVIVIIFLIVPTVQSIYMSFFRVSPFGDRKFFVGFENFTRLFQSSAYLHSLIITLIFAVLVVLIGLSLGTVIAALLNQKLRGLFIYRTFFIWTYAISPAIAGTIWALMFNPSSGPIVYIIRSITGIGINWMTDRNLALAVVVIAASWKMMGYNIIFYLAGLQAIPEELLESASIDGASGVTKFFKIILPLLSPTTFFLLIMNMLYAFFDVFGIIDIMTKGGPGDATELLVYKLYRDGFISMNTGFASAQSVVLFIFVAILTVLQFKYTERKVFYG</sequence>
<evidence type="ECO:0000256" key="1">
    <source>
        <dbReference type="ARBA" id="ARBA00004651"/>
    </source>
</evidence>
<gene>
    <name evidence="9" type="primary">ugpA</name>
    <name evidence="9" type="ORF">MESINF_0213</name>
</gene>
<feature type="transmembrane region" description="Helical" evidence="7">
    <location>
        <begin position="32"/>
        <end position="51"/>
    </location>
</feature>
<feature type="transmembrane region" description="Helical" evidence="7">
    <location>
        <begin position="88"/>
        <end position="117"/>
    </location>
</feature>
<name>A0A7Z7LCT6_9BACT</name>
<feature type="domain" description="ABC transmembrane type-1" evidence="8">
    <location>
        <begin position="92"/>
        <end position="305"/>
    </location>
</feature>
<dbReference type="Gene3D" id="1.10.3720.10">
    <property type="entry name" value="MetI-like"/>
    <property type="match status" value="1"/>
</dbReference>
<evidence type="ECO:0000259" key="8">
    <source>
        <dbReference type="PROSITE" id="PS50928"/>
    </source>
</evidence>
<dbReference type="Pfam" id="PF00528">
    <property type="entry name" value="BPD_transp_1"/>
    <property type="match status" value="1"/>
</dbReference>
<dbReference type="CDD" id="cd06261">
    <property type="entry name" value="TM_PBP2"/>
    <property type="match status" value="1"/>
</dbReference>
<comment type="subcellular location">
    <subcellularLocation>
        <location evidence="1 7">Cell membrane</location>
        <topology evidence="1 7">Multi-pass membrane protein</topology>
    </subcellularLocation>
</comment>
<dbReference type="KEGG" id="minf:MESINF_0213"/>
<evidence type="ECO:0000256" key="3">
    <source>
        <dbReference type="ARBA" id="ARBA00022475"/>
    </source>
</evidence>
<dbReference type="InterPro" id="IPR000515">
    <property type="entry name" value="MetI-like"/>
</dbReference>
<feature type="transmembrane region" description="Helical" evidence="7">
    <location>
        <begin position="279"/>
        <end position="304"/>
    </location>
</feature>
<evidence type="ECO:0000256" key="5">
    <source>
        <dbReference type="ARBA" id="ARBA00022989"/>
    </source>
</evidence>
<keyword evidence="3" id="KW-1003">Cell membrane</keyword>
<proteinExistence type="inferred from homology"/>
<keyword evidence="6 7" id="KW-0472">Membrane</keyword>
<keyword evidence="10" id="KW-1185">Reference proteome</keyword>
<evidence type="ECO:0000256" key="2">
    <source>
        <dbReference type="ARBA" id="ARBA00022448"/>
    </source>
</evidence>
<dbReference type="InterPro" id="IPR035906">
    <property type="entry name" value="MetI-like_sf"/>
</dbReference>
<feature type="transmembrane region" description="Helical" evidence="7">
    <location>
        <begin position="227"/>
        <end position="249"/>
    </location>
</feature>
<accession>A0A7Z7LCT6</accession>
<keyword evidence="2 7" id="KW-0813">Transport</keyword>
<keyword evidence="5 7" id="KW-1133">Transmembrane helix</keyword>
<dbReference type="PANTHER" id="PTHR30193:SF37">
    <property type="entry name" value="INNER MEMBRANE ABC TRANSPORTER PERMEASE PROTEIN YCJO"/>
    <property type="match status" value="1"/>
</dbReference>
<keyword evidence="4 7" id="KW-0812">Transmembrane</keyword>
<feature type="transmembrane region" description="Helical" evidence="7">
    <location>
        <begin position="177"/>
        <end position="200"/>
    </location>
</feature>
<protein>
    <submittedName>
        <fullName evidence="9">Glycerol-3-phosphate transporter subunit membrane component of ABC superfamily</fullName>
    </submittedName>
</protein>
<evidence type="ECO:0000256" key="6">
    <source>
        <dbReference type="ARBA" id="ARBA00023136"/>
    </source>
</evidence>
<dbReference type="GO" id="GO:0005886">
    <property type="term" value="C:plasma membrane"/>
    <property type="evidence" value="ECO:0007669"/>
    <property type="project" value="UniProtKB-SubCell"/>
</dbReference>
<dbReference type="InterPro" id="IPR051393">
    <property type="entry name" value="ABC_transporter_permease"/>
</dbReference>
<evidence type="ECO:0000313" key="10">
    <source>
        <dbReference type="Proteomes" id="UP000250796"/>
    </source>
</evidence>
<evidence type="ECO:0000256" key="4">
    <source>
        <dbReference type="ARBA" id="ARBA00022692"/>
    </source>
</evidence>
<dbReference type="GO" id="GO:0055085">
    <property type="term" value="P:transmembrane transport"/>
    <property type="evidence" value="ECO:0007669"/>
    <property type="project" value="InterPro"/>
</dbReference>
<evidence type="ECO:0000313" key="9">
    <source>
        <dbReference type="EMBL" id="SSC11662.1"/>
    </source>
</evidence>